<evidence type="ECO:0000313" key="2">
    <source>
        <dbReference type="Proteomes" id="UP001430953"/>
    </source>
</evidence>
<accession>A0AAW2GLW6</accession>
<organism evidence="1 2">
    <name type="scientific">Cardiocondyla obscurior</name>
    <dbReference type="NCBI Taxonomy" id="286306"/>
    <lineage>
        <taxon>Eukaryota</taxon>
        <taxon>Metazoa</taxon>
        <taxon>Ecdysozoa</taxon>
        <taxon>Arthropoda</taxon>
        <taxon>Hexapoda</taxon>
        <taxon>Insecta</taxon>
        <taxon>Pterygota</taxon>
        <taxon>Neoptera</taxon>
        <taxon>Endopterygota</taxon>
        <taxon>Hymenoptera</taxon>
        <taxon>Apocrita</taxon>
        <taxon>Aculeata</taxon>
        <taxon>Formicoidea</taxon>
        <taxon>Formicidae</taxon>
        <taxon>Myrmicinae</taxon>
        <taxon>Cardiocondyla</taxon>
    </lineage>
</organism>
<sequence length="231" mass="26288">MNASINAVSPLALNFIGKRYVTAANQRDHPEFRGSRRSLSDHSWCKRKILDLPSTPDSTDTLQSEFRFRALGTKGSRRKLTKETVRRLGEAAEVSLTIPGARENFSTYPVPQIALTLCRVNSGLALWRRKRKILDLLSTPDSTNTLQNSWFWCSARVTEVSLTKPVHRRELFFIKLIKSDSYLVIGVSGRPQNFYCDLYLVRGISAAFSRVLLAFHYSFFILFLSHKVSSL</sequence>
<dbReference type="Proteomes" id="UP001430953">
    <property type="component" value="Unassembled WGS sequence"/>
</dbReference>
<protein>
    <submittedName>
        <fullName evidence="1">Uncharacterized protein</fullName>
    </submittedName>
</protein>
<name>A0AAW2GLW6_9HYME</name>
<dbReference type="AlphaFoldDB" id="A0AAW2GLW6"/>
<evidence type="ECO:0000313" key="1">
    <source>
        <dbReference type="EMBL" id="KAL0127497.1"/>
    </source>
</evidence>
<reference evidence="1 2" key="1">
    <citation type="submission" date="2023-03" db="EMBL/GenBank/DDBJ databases">
        <title>High recombination rates correlate with genetic variation in Cardiocondyla obscurior ants.</title>
        <authorList>
            <person name="Errbii M."/>
        </authorList>
    </citation>
    <scope>NUCLEOTIDE SEQUENCE [LARGE SCALE GENOMIC DNA]</scope>
    <source>
        <strain evidence="1">Alpha-2009</strain>
        <tissue evidence="1">Whole body</tissue>
    </source>
</reference>
<gene>
    <name evidence="1" type="ORF">PUN28_005642</name>
</gene>
<comment type="caution">
    <text evidence="1">The sequence shown here is derived from an EMBL/GenBank/DDBJ whole genome shotgun (WGS) entry which is preliminary data.</text>
</comment>
<keyword evidence="2" id="KW-1185">Reference proteome</keyword>
<dbReference type="EMBL" id="JADYXP020000004">
    <property type="protein sequence ID" value="KAL0127497.1"/>
    <property type="molecule type" value="Genomic_DNA"/>
</dbReference>
<proteinExistence type="predicted"/>